<organism evidence="1 3">
    <name type="scientific">Arsenophonus nasoniae</name>
    <name type="common">son-killer infecting Nasonia vitripennis</name>
    <dbReference type="NCBI Taxonomy" id="638"/>
    <lineage>
        <taxon>Bacteria</taxon>
        <taxon>Pseudomonadati</taxon>
        <taxon>Pseudomonadota</taxon>
        <taxon>Gammaproteobacteria</taxon>
        <taxon>Enterobacterales</taxon>
        <taxon>Morganellaceae</taxon>
        <taxon>Arsenophonus</taxon>
    </lineage>
</organism>
<keyword evidence="4" id="KW-1185">Reference proteome</keyword>
<gene>
    <name evidence="1" type="ORF">ArsFIN_08580</name>
    <name evidence="2" type="ORF">QE258_03680</name>
</gene>
<evidence type="ECO:0000313" key="2">
    <source>
        <dbReference type="EMBL" id="WGM06452.1"/>
    </source>
</evidence>
<dbReference type="KEGG" id="ans:ArsFIN_08580"/>
<evidence type="ECO:0000313" key="3">
    <source>
        <dbReference type="Proteomes" id="UP000295134"/>
    </source>
</evidence>
<dbReference type="Proteomes" id="UP000295134">
    <property type="component" value="Chromosome"/>
</dbReference>
<dbReference type="GeneID" id="96876099"/>
<dbReference type="Proteomes" id="UP001177592">
    <property type="component" value="Chromosome"/>
</dbReference>
<dbReference type="EMBL" id="CP123523">
    <property type="protein sequence ID" value="WGM06452.1"/>
    <property type="molecule type" value="Genomic_DNA"/>
</dbReference>
<reference evidence="2" key="2">
    <citation type="submission" date="2023-04" db="EMBL/GenBank/DDBJ databases">
        <title>Genome dynamics across the evolutionary transition to endosymbiosis.</title>
        <authorList>
            <person name="Siozios S."/>
            <person name="Nadal-Jimenez P."/>
            <person name="Azagi T."/>
            <person name="Sprong H."/>
            <person name="Frost C.L."/>
            <person name="Parratt S.R."/>
            <person name="Taylor G."/>
            <person name="Brettell L."/>
            <person name="Lew K.C."/>
            <person name="Croft L."/>
            <person name="King K.C."/>
            <person name="Brockhurst M.A."/>
            <person name="Hypsa V."/>
            <person name="Novakova E."/>
            <person name="Darby A.C."/>
            <person name="Hurst G.D.D."/>
        </authorList>
    </citation>
    <scope>NUCLEOTIDE SEQUENCE</scope>
    <source>
        <strain evidence="2">ANv_CAN</strain>
    </source>
</reference>
<evidence type="ECO:0000313" key="1">
    <source>
        <dbReference type="EMBL" id="QBY42313.1"/>
    </source>
</evidence>
<dbReference type="RefSeq" id="WP_026823972.1">
    <property type="nucleotide sequence ID" value="NZ_CP038613.1"/>
</dbReference>
<name>A0A4V1BWI5_9GAMM</name>
<proteinExistence type="predicted"/>
<dbReference type="AlphaFoldDB" id="A0A4V1BWI5"/>
<protein>
    <submittedName>
        <fullName evidence="1">Uncharacterized protein</fullName>
    </submittedName>
</protein>
<dbReference type="EMBL" id="CP038613">
    <property type="protein sequence ID" value="QBY42313.1"/>
    <property type="molecule type" value="Genomic_DNA"/>
</dbReference>
<accession>A0A4V1BWI5</accession>
<sequence>MLLFFADKNRGPRTGNDIINDKINPIDTPIDVVSILTGERLKFASFRDMKMKIDNNIMLKVWFKNHFSNYSDPNISTMKLIKKERDYSYLYENILTFNIEEADILVRSPNEALLFELFERFKDIEVYFSPPTLLIGSITGVAYQSILAASPSFFQAAISDTSDEYYLYLKEGIINIVAELLGESL</sequence>
<reference evidence="1 3" key="1">
    <citation type="submission" date="2019-03" db="EMBL/GenBank/DDBJ databases">
        <title>Long-read sequencing reveals hyperdense prophage content in a complex bacterial symbiont genome.</title>
        <authorList>
            <person name="Frost C.L."/>
            <person name="Siozios S."/>
            <person name="Nadal-Jimenez P."/>
            <person name="Brockhurst M.A."/>
            <person name="King K.C."/>
            <person name="Darby A.C."/>
            <person name="Hurst G.D.D."/>
        </authorList>
    </citation>
    <scope>NUCLEOTIDE SEQUENCE [LARGE SCALE GENOMIC DNA]</scope>
    <source>
        <strain evidence="1 3">FIN</strain>
    </source>
</reference>
<evidence type="ECO:0000313" key="4">
    <source>
        <dbReference type="Proteomes" id="UP001177592"/>
    </source>
</evidence>